<dbReference type="FunFam" id="3.40.50.10190:FF:000018">
    <property type="entry name" value="DNA topoisomerase 2-binding protein 1"/>
    <property type="match status" value="1"/>
</dbReference>
<dbReference type="eggNOG" id="KOG1929">
    <property type="taxonomic scope" value="Eukaryota"/>
</dbReference>
<dbReference type="CDD" id="cd17738">
    <property type="entry name" value="BRCT_TopBP1_rpt7"/>
    <property type="match status" value="1"/>
</dbReference>
<feature type="region of interest" description="Disordered" evidence="1">
    <location>
        <begin position="685"/>
        <end position="835"/>
    </location>
</feature>
<feature type="region of interest" description="Disordered" evidence="1">
    <location>
        <begin position="161"/>
        <end position="183"/>
    </location>
</feature>
<reference evidence="3 4" key="1">
    <citation type="submission" date="2011-02" db="EMBL/GenBank/DDBJ databases">
        <title>The Genome Sequence of Sphaeroforma arctica JP610.</title>
        <authorList>
            <consortium name="The Broad Institute Genome Sequencing Platform"/>
            <person name="Russ C."/>
            <person name="Cuomo C."/>
            <person name="Young S.K."/>
            <person name="Zeng Q."/>
            <person name="Gargeya S."/>
            <person name="Alvarado L."/>
            <person name="Berlin A."/>
            <person name="Chapman S.B."/>
            <person name="Chen Z."/>
            <person name="Freedman E."/>
            <person name="Gellesch M."/>
            <person name="Goldberg J."/>
            <person name="Griggs A."/>
            <person name="Gujja S."/>
            <person name="Heilman E."/>
            <person name="Heiman D."/>
            <person name="Howarth C."/>
            <person name="Mehta T."/>
            <person name="Neiman D."/>
            <person name="Pearson M."/>
            <person name="Roberts A."/>
            <person name="Saif S."/>
            <person name="Shea T."/>
            <person name="Shenoy N."/>
            <person name="Sisk P."/>
            <person name="Stolte C."/>
            <person name="Sykes S."/>
            <person name="White J."/>
            <person name="Yandava C."/>
            <person name="Burger G."/>
            <person name="Gray M.W."/>
            <person name="Holland P.W.H."/>
            <person name="King N."/>
            <person name="Lang F.B.F."/>
            <person name="Roger A.J."/>
            <person name="Ruiz-Trillo I."/>
            <person name="Haas B."/>
            <person name="Nusbaum C."/>
            <person name="Birren B."/>
        </authorList>
    </citation>
    <scope>NUCLEOTIDE SEQUENCE [LARGE SCALE GENOMIC DNA]</scope>
    <source>
        <strain evidence="3 4">JP610</strain>
    </source>
</reference>
<protein>
    <recommendedName>
        <fullName evidence="2">BRCT domain-containing protein</fullName>
    </recommendedName>
</protein>
<sequence length="835" mass="90777">METSANKKRTRISLDGETDTKHVPSNKAGGKGKGGVYDGDWDELGSDLVKGLDPRRSAGRWVGRAMVNATDTNAYAYDVDEHSRDSVLAGVVVHVVTGNPTRPHRDENHTVMPRPTGTNSPGTHREVGTNKTTGTTVHATDTTARWYDLAERMGAKCVYDYAPPRDPDPNGAPAARSSSINRSAAAANEITGKIDPGATKPTHILALDNTGACVREAVRIGKEALALVVQGEWLSACYEQRTRLDVSRYLLACNGQLTRSVGFGSGRRVTASIHNPRPRNNVSANTKTTSGEVVAGANNGSAKDSLQGISHMDRSIIESSKGSFKGPSNGSFKASSSANTTAVNSRAHSPTSHETATDDGASTVDVTLSQKIGEMFKRLPTYKKRKTSSSRKIPPPHTTTRSTHDTETSGSVQLVRASSTGVTPYTPDAEDSPLGHSELGDSGDVVYDDIAGREKMNRLKDDRRKANARFHLSAFSTDEKNKLINILEPLGIKVIQGEIYEPSCTHLVVKTPSGSEKFLAACAAGIWVLRMGYIIQCFQQQRMVDELPFIWSEQNRSTKNSLSDEQWNLAKSYAHWRVAIQKQRDNGLPVGAFVGWKVLLRTNKDSVLRRMMAAGGGEVIEGTPPYTDDCLKRARYLFVDEKYDTDMNVSRYQQCGVECLRPEYMFHYLLEAPNLPLLDNYRVKTRDRSADSSPRDSSSHPRNNKSRTHTRATHDERHAGSNSKGEISDRESAGNEWDGGDGSGERHSAELIQVDTRSAHGTRGVPDSSPGIGEPRPDGKRGDGSGRQRAAVEGVDATHSAAAADDVIGTRRGKRNQRPSENGAGVPKRPKMRGV</sequence>
<dbReference type="RefSeq" id="XP_014153127.1">
    <property type="nucleotide sequence ID" value="XM_014297652.1"/>
</dbReference>
<dbReference type="InterPro" id="IPR001357">
    <property type="entry name" value="BRCT_dom"/>
</dbReference>
<feature type="domain" description="BRCT" evidence="2">
    <location>
        <begin position="479"/>
        <end position="551"/>
    </location>
</feature>
<organism evidence="3 4">
    <name type="scientific">Sphaeroforma arctica JP610</name>
    <dbReference type="NCBI Taxonomy" id="667725"/>
    <lineage>
        <taxon>Eukaryota</taxon>
        <taxon>Ichthyosporea</taxon>
        <taxon>Ichthyophonida</taxon>
        <taxon>Sphaeroforma</taxon>
    </lineage>
</organism>
<dbReference type="CDD" id="cd17728">
    <property type="entry name" value="BRCT_TopBP1_rpt8"/>
    <property type="match status" value="1"/>
</dbReference>
<feature type="compositionally biased region" description="Low complexity" evidence="1">
    <location>
        <begin position="172"/>
        <end position="183"/>
    </location>
</feature>
<dbReference type="PANTHER" id="PTHR46677:SF1">
    <property type="entry name" value="SMC5-SMC6 COMPLEX LOCALIZATION FACTOR PROTEIN 1"/>
    <property type="match status" value="1"/>
</dbReference>
<evidence type="ECO:0000313" key="3">
    <source>
        <dbReference type="EMBL" id="KNC79225.1"/>
    </source>
</evidence>
<feature type="compositionally biased region" description="Basic residues" evidence="1">
    <location>
        <begin position="702"/>
        <end position="711"/>
    </location>
</feature>
<dbReference type="SMART" id="SM00292">
    <property type="entry name" value="BRCT"/>
    <property type="match status" value="1"/>
</dbReference>
<feature type="region of interest" description="Disordered" evidence="1">
    <location>
        <begin position="1"/>
        <end position="35"/>
    </location>
</feature>
<keyword evidence="4" id="KW-1185">Reference proteome</keyword>
<dbReference type="SUPFAM" id="SSF52113">
    <property type="entry name" value="BRCT domain"/>
    <property type="match status" value="2"/>
</dbReference>
<proteinExistence type="predicted"/>
<dbReference type="Gene3D" id="3.40.50.10190">
    <property type="entry name" value="BRCT domain"/>
    <property type="match status" value="3"/>
</dbReference>
<name>A0A0L0FR33_9EUKA</name>
<dbReference type="PANTHER" id="PTHR46677">
    <property type="entry name" value="SMC5-SMC6 COMPLEX LOCALIZATION FACTOR PROTEIN 1"/>
    <property type="match status" value="1"/>
</dbReference>
<dbReference type="PROSITE" id="PS50172">
    <property type="entry name" value="BRCT"/>
    <property type="match status" value="2"/>
</dbReference>
<accession>A0A0L0FR33</accession>
<feature type="compositionally biased region" description="Polar residues" evidence="1">
    <location>
        <begin position="410"/>
        <end position="423"/>
    </location>
</feature>
<feature type="compositionally biased region" description="Basic and acidic residues" evidence="1">
    <location>
        <begin position="685"/>
        <end position="699"/>
    </location>
</feature>
<dbReference type="GeneID" id="25908876"/>
<feature type="compositionally biased region" description="Basic and acidic residues" evidence="1">
    <location>
        <begin position="775"/>
        <end position="786"/>
    </location>
</feature>
<dbReference type="AlphaFoldDB" id="A0A0L0FR33"/>
<feature type="compositionally biased region" description="Low complexity" evidence="1">
    <location>
        <begin position="334"/>
        <end position="347"/>
    </location>
</feature>
<dbReference type="GO" id="GO:0035861">
    <property type="term" value="C:site of double-strand break"/>
    <property type="evidence" value="ECO:0007669"/>
    <property type="project" value="TreeGrafter"/>
</dbReference>
<feature type="region of interest" description="Disordered" evidence="1">
    <location>
        <begin position="319"/>
        <end position="364"/>
    </location>
</feature>
<dbReference type="Pfam" id="PF16770">
    <property type="entry name" value="RTT107_BRCT_5"/>
    <property type="match status" value="1"/>
</dbReference>
<gene>
    <name evidence="3" type="ORF">SARC_08372</name>
</gene>
<dbReference type="OrthoDB" id="251770at2759"/>
<dbReference type="InterPro" id="IPR049936">
    <property type="entry name" value="TopBP1_BRCT_8"/>
</dbReference>
<dbReference type="InterPro" id="IPR036420">
    <property type="entry name" value="BRCT_dom_sf"/>
</dbReference>
<feature type="compositionally biased region" description="Basic residues" evidence="1">
    <location>
        <begin position="1"/>
        <end position="11"/>
    </location>
</feature>
<dbReference type="Proteomes" id="UP000054560">
    <property type="component" value="Unassembled WGS sequence"/>
</dbReference>
<feature type="compositionally biased region" description="Polar residues" evidence="1">
    <location>
        <begin position="319"/>
        <end position="333"/>
    </location>
</feature>
<dbReference type="GO" id="GO:0005634">
    <property type="term" value="C:nucleus"/>
    <property type="evidence" value="ECO:0007669"/>
    <property type="project" value="TreeGrafter"/>
</dbReference>
<dbReference type="InterPro" id="IPR042479">
    <property type="entry name" value="Slf1"/>
</dbReference>
<feature type="region of interest" description="Disordered" evidence="1">
    <location>
        <begin position="377"/>
        <end position="440"/>
    </location>
</feature>
<dbReference type="GO" id="GO:0006974">
    <property type="term" value="P:DNA damage response"/>
    <property type="evidence" value="ECO:0007669"/>
    <property type="project" value="TreeGrafter"/>
</dbReference>
<feature type="region of interest" description="Disordered" evidence="1">
    <location>
        <begin position="98"/>
        <end position="135"/>
    </location>
</feature>
<dbReference type="GO" id="GO:1990166">
    <property type="term" value="P:protein localization to site of double-strand break"/>
    <property type="evidence" value="ECO:0007669"/>
    <property type="project" value="TreeGrafter"/>
</dbReference>
<evidence type="ECO:0000259" key="2">
    <source>
        <dbReference type="PROSITE" id="PS50172"/>
    </source>
</evidence>
<feature type="domain" description="BRCT" evidence="2">
    <location>
        <begin position="189"/>
        <end position="251"/>
    </location>
</feature>
<dbReference type="GO" id="GO:2000781">
    <property type="term" value="P:positive regulation of double-strand break repair"/>
    <property type="evidence" value="ECO:0007669"/>
    <property type="project" value="InterPro"/>
</dbReference>
<feature type="compositionally biased region" description="Basic residues" evidence="1">
    <location>
        <begin position="380"/>
        <end position="389"/>
    </location>
</feature>
<dbReference type="EMBL" id="KQ242344">
    <property type="protein sequence ID" value="KNC79225.1"/>
    <property type="molecule type" value="Genomic_DNA"/>
</dbReference>
<evidence type="ECO:0000256" key="1">
    <source>
        <dbReference type="SAM" id="MobiDB-lite"/>
    </source>
</evidence>
<feature type="compositionally biased region" description="Basic and acidic residues" evidence="1">
    <location>
        <begin position="12"/>
        <end position="22"/>
    </location>
</feature>
<dbReference type="STRING" id="667725.A0A0L0FR33"/>
<evidence type="ECO:0000313" key="4">
    <source>
        <dbReference type="Proteomes" id="UP000054560"/>
    </source>
</evidence>